<evidence type="ECO:0000256" key="9">
    <source>
        <dbReference type="ARBA" id="ARBA00023146"/>
    </source>
</evidence>
<keyword evidence="5 10" id="KW-0436">Ligase</keyword>
<dbReference type="Pfam" id="PF00749">
    <property type="entry name" value="tRNA-synt_1c"/>
    <property type="match status" value="1"/>
</dbReference>
<dbReference type="GO" id="GO:0006424">
    <property type="term" value="P:glutamyl-tRNA aminoacylation"/>
    <property type="evidence" value="ECO:0007669"/>
    <property type="project" value="UniProtKB-UniRule"/>
</dbReference>
<dbReference type="RefSeq" id="WP_093282617.1">
    <property type="nucleotide sequence ID" value="NZ_FOFS01000003.1"/>
</dbReference>
<dbReference type="AlphaFoldDB" id="A0A1H9CIK6"/>
<dbReference type="InterPro" id="IPR045462">
    <property type="entry name" value="aa-tRNA-synth_I_cd-bd"/>
</dbReference>
<dbReference type="CDD" id="cd00808">
    <property type="entry name" value="GluRS_core"/>
    <property type="match status" value="1"/>
</dbReference>
<dbReference type="SUPFAM" id="SSF52374">
    <property type="entry name" value="Nucleotidylyl transferase"/>
    <property type="match status" value="1"/>
</dbReference>
<comment type="similarity">
    <text evidence="2 10">Belongs to the class-I aminoacyl-tRNA synthetase family. Glutamate--tRNA ligase type 1 subfamily.</text>
</comment>
<sequence>MSVVTRFAPSPTGFLHIGGARTALFSYLYAKGHGGKFLLRIEDTDRERSTQEAVDAIFEGMAWLGLNGDNAQPIYQTQRFDRYRQVIQQMLAAGTAYYCYCSKEELDALRAEQMANKQKPRYDGRWRPEAGKTLPTPPADVQPVVRFRSPLDGQVVLQDLIKGEIVFDNAELDDLIIARGDGTPTYNFCVVVDDMDMGITHVIRGDDHVNNTPRQINILKALGATPPAYAHVSMILGADGAKLSKRHGALGVMEYRAMGFMPEAMLNYLVRLGWSHGDQELFTREEMCAKFNFDHVSASPARFDMEKAYWVNHQYLKSADPALVATEFDWHLRRIGVDPAQGPDLPAVIVQQRERCRTLVEMAEKSKFFFAELDGYNEKDAAKHLNAESAALLAELASALEALPQWSAEALHLAVNGFAEGRGLGLGKVAQPIRVACCGMAVSPPIDQTLYLLGRERTLARLKAAVSYVQQKQ</sequence>
<dbReference type="EC" id="6.1.1.17" evidence="10"/>
<dbReference type="InterPro" id="IPR014729">
    <property type="entry name" value="Rossmann-like_a/b/a_fold"/>
</dbReference>
<dbReference type="PANTHER" id="PTHR43311">
    <property type="entry name" value="GLUTAMATE--TRNA LIGASE"/>
    <property type="match status" value="1"/>
</dbReference>
<dbReference type="PANTHER" id="PTHR43311:SF2">
    <property type="entry name" value="GLUTAMATE--TRNA LIGASE, MITOCHONDRIAL-RELATED"/>
    <property type="match status" value="1"/>
</dbReference>
<comment type="subunit">
    <text evidence="3 10">Monomer.</text>
</comment>
<dbReference type="EMBL" id="FOFS01000003">
    <property type="protein sequence ID" value="SEQ00857.1"/>
    <property type="molecule type" value="Genomic_DNA"/>
</dbReference>
<protein>
    <recommendedName>
        <fullName evidence="10">Glutamate--tRNA ligase</fullName>
        <ecNumber evidence="10">6.1.1.17</ecNumber>
    </recommendedName>
    <alternativeName>
        <fullName evidence="10">Glutamyl-tRNA synthetase</fullName>
        <shortName evidence="10">GluRS</shortName>
    </alternativeName>
</protein>
<comment type="catalytic activity">
    <reaction evidence="10">
        <text>tRNA(Glu) + L-glutamate + ATP = L-glutamyl-tRNA(Glu) + AMP + diphosphate</text>
        <dbReference type="Rhea" id="RHEA:23540"/>
        <dbReference type="Rhea" id="RHEA-COMP:9663"/>
        <dbReference type="Rhea" id="RHEA-COMP:9680"/>
        <dbReference type="ChEBI" id="CHEBI:29985"/>
        <dbReference type="ChEBI" id="CHEBI:30616"/>
        <dbReference type="ChEBI" id="CHEBI:33019"/>
        <dbReference type="ChEBI" id="CHEBI:78442"/>
        <dbReference type="ChEBI" id="CHEBI:78520"/>
        <dbReference type="ChEBI" id="CHEBI:456215"/>
        <dbReference type="EC" id="6.1.1.17"/>
    </reaction>
</comment>
<feature type="region of interest" description="Disordered" evidence="11">
    <location>
        <begin position="120"/>
        <end position="141"/>
    </location>
</feature>
<keyword evidence="4 10" id="KW-0963">Cytoplasm</keyword>
<dbReference type="InterPro" id="IPR033910">
    <property type="entry name" value="GluRS_core"/>
</dbReference>
<evidence type="ECO:0000313" key="14">
    <source>
        <dbReference type="EMBL" id="SEQ00857.1"/>
    </source>
</evidence>
<feature type="binding site" evidence="10">
    <location>
        <position position="245"/>
    </location>
    <ligand>
        <name>ATP</name>
        <dbReference type="ChEBI" id="CHEBI:30616"/>
    </ligand>
</feature>
<dbReference type="InterPro" id="IPR008925">
    <property type="entry name" value="aa_tRNA-synth_I_cd-bd_sf"/>
</dbReference>
<dbReference type="Proteomes" id="UP000199233">
    <property type="component" value="Unassembled WGS sequence"/>
</dbReference>
<evidence type="ECO:0000256" key="2">
    <source>
        <dbReference type="ARBA" id="ARBA00007894"/>
    </source>
</evidence>
<keyword evidence="8 10" id="KW-0648">Protein biosynthesis</keyword>
<evidence type="ECO:0000259" key="13">
    <source>
        <dbReference type="Pfam" id="PF19269"/>
    </source>
</evidence>
<dbReference type="GO" id="GO:0004818">
    <property type="term" value="F:glutamate-tRNA ligase activity"/>
    <property type="evidence" value="ECO:0007669"/>
    <property type="project" value="UniProtKB-UniRule"/>
</dbReference>
<feature type="short sequence motif" description="'HIGH' region" evidence="10">
    <location>
        <begin position="9"/>
        <end position="19"/>
    </location>
</feature>
<comment type="function">
    <text evidence="10">Catalyzes the attachment of glutamate to tRNA(Glu) in a two-step reaction: glutamate is first activated by ATP to form Glu-AMP and then transferred to the acceptor end of tRNA(Glu).</text>
</comment>
<dbReference type="STRING" id="489703.SAMN04488038_10362"/>
<comment type="subcellular location">
    <subcellularLocation>
        <location evidence="1 10">Cytoplasm</location>
    </subcellularLocation>
</comment>
<evidence type="ECO:0000256" key="5">
    <source>
        <dbReference type="ARBA" id="ARBA00022598"/>
    </source>
</evidence>
<dbReference type="PRINTS" id="PR00987">
    <property type="entry name" value="TRNASYNTHGLU"/>
</dbReference>
<organism evidence="14 15">
    <name type="scientific">Solimonas aquatica</name>
    <dbReference type="NCBI Taxonomy" id="489703"/>
    <lineage>
        <taxon>Bacteria</taxon>
        <taxon>Pseudomonadati</taxon>
        <taxon>Pseudomonadota</taxon>
        <taxon>Gammaproteobacteria</taxon>
        <taxon>Nevskiales</taxon>
        <taxon>Nevskiaceae</taxon>
        <taxon>Solimonas</taxon>
    </lineage>
</organism>
<dbReference type="Gene3D" id="3.40.50.620">
    <property type="entry name" value="HUPs"/>
    <property type="match status" value="1"/>
</dbReference>
<dbReference type="GO" id="GO:0000049">
    <property type="term" value="F:tRNA binding"/>
    <property type="evidence" value="ECO:0007669"/>
    <property type="project" value="InterPro"/>
</dbReference>
<evidence type="ECO:0000256" key="1">
    <source>
        <dbReference type="ARBA" id="ARBA00004496"/>
    </source>
</evidence>
<keyword evidence="15" id="KW-1185">Reference proteome</keyword>
<dbReference type="GO" id="GO:0005829">
    <property type="term" value="C:cytosol"/>
    <property type="evidence" value="ECO:0007669"/>
    <property type="project" value="TreeGrafter"/>
</dbReference>
<evidence type="ECO:0000313" key="15">
    <source>
        <dbReference type="Proteomes" id="UP000199233"/>
    </source>
</evidence>
<evidence type="ECO:0000256" key="7">
    <source>
        <dbReference type="ARBA" id="ARBA00022840"/>
    </source>
</evidence>
<dbReference type="PROSITE" id="PS00178">
    <property type="entry name" value="AA_TRNA_LIGASE_I"/>
    <property type="match status" value="1"/>
</dbReference>
<evidence type="ECO:0000256" key="3">
    <source>
        <dbReference type="ARBA" id="ARBA00011245"/>
    </source>
</evidence>
<evidence type="ECO:0000256" key="8">
    <source>
        <dbReference type="ARBA" id="ARBA00022917"/>
    </source>
</evidence>
<feature type="compositionally biased region" description="Basic and acidic residues" evidence="11">
    <location>
        <begin position="120"/>
        <end position="130"/>
    </location>
</feature>
<name>A0A1H9CIK6_9GAMM</name>
<feature type="domain" description="Glutamyl/glutaminyl-tRNA synthetase class Ib catalytic" evidence="12">
    <location>
        <begin position="3"/>
        <end position="308"/>
    </location>
</feature>
<dbReference type="SUPFAM" id="SSF48163">
    <property type="entry name" value="An anticodon-binding domain of class I aminoacyl-tRNA synthetases"/>
    <property type="match status" value="1"/>
</dbReference>
<dbReference type="FunFam" id="3.40.50.620:FF:000007">
    <property type="entry name" value="Glutamate--tRNA ligase"/>
    <property type="match status" value="1"/>
</dbReference>
<dbReference type="InterPro" id="IPR001412">
    <property type="entry name" value="aa-tRNA-synth_I_CS"/>
</dbReference>
<evidence type="ECO:0000256" key="10">
    <source>
        <dbReference type="HAMAP-Rule" id="MF_00022"/>
    </source>
</evidence>
<evidence type="ECO:0000256" key="11">
    <source>
        <dbReference type="SAM" id="MobiDB-lite"/>
    </source>
</evidence>
<accession>A0A1H9CIK6</accession>
<keyword evidence="9 10" id="KW-0030">Aminoacyl-tRNA synthetase</keyword>
<reference evidence="14 15" key="1">
    <citation type="submission" date="2016-10" db="EMBL/GenBank/DDBJ databases">
        <authorList>
            <person name="de Groot N.N."/>
        </authorList>
    </citation>
    <scope>NUCLEOTIDE SEQUENCE [LARGE SCALE GENOMIC DNA]</scope>
    <source>
        <strain evidence="14 15">DSM 25927</strain>
    </source>
</reference>
<dbReference type="GO" id="GO:0005524">
    <property type="term" value="F:ATP binding"/>
    <property type="evidence" value="ECO:0007669"/>
    <property type="project" value="UniProtKB-UniRule"/>
</dbReference>
<dbReference type="GO" id="GO:0008270">
    <property type="term" value="F:zinc ion binding"/>
    <property type="evidence" value="ECO:0007669"/>
    <property type="project" value="InterPro"/>
</dbReference>
<dbReference type="Gene3D" id="1.10.10.350">
    <property type="match status" value="1"/>
</dbReference>
<dbReference type="Pfam" id="PF19269">
    <property type="entry name" value="Anticodon_2"/>
    <property type="match status" value="1"/>
</dbReference>
<gene>
    <name evidence="10" type="primary">gltX</name>
    <name evidence="14" type="ORF">SAMN04488038_10362</name>
</gene>
<feature type="short sequence motif" description="'KMSKS' region" evidence="10">
    <location>
        <begin position="242"/>
        <end position="246"/>
    </location>
</feature>
<dbReference type="InterPro" id="IPR004527">
    <property type="entry name" value="Glu-tRNA-ligase_bac/mito"/>
</dbReference>
<dbReference type="InterPro" id="IPR020751">
    <property type="entry name" value="aa-tRNA-synth_I_codon-bd_sub2"/>
</dbReference>
<keyword evidence="6 10" id="KW-0547">Nucleotide-binding</keyword>
<evidence type="ECO:0000256" key="4">
    <source>
        <dbReference type="ARBA" id="ARBA00022490"/>
    </source>
</evidence>
<dbReference type="InterPro" id="IPR000924">
    <property type="entry name" value="Glu/Gln-tRNA-synth"/>
</dbReference>
<evidence type="ECO:0000256" key="6">
    <source>
        <dbReference type="ARBA" id="ARBA00022741"/>
    </source>
</evidence>
<dbReference type="OrthoDB" id="9807503at2"/>
<dbReference type="HAMAP" id="MF_00022">
    <property type="entry name" value="Glu_tRNA_synth_type1"/>
    <property type="match status" value="1"/>
</dbReference>
<keyword evidence="7 10" id="KW-0067">ATP-binding</keyword>
<dbReference type="NCBIfam" id="TIGR00464">
    <property type="entry name" value="gltX_bact"/>
    <property type="match status" value="1"/>
</dbReference>
<dbReference type="InterPro" id="IPR049940">
    <property type="entry name" value="GluQ/Sye"/>
</dbReference>
<evidence type="ECO:0000259" key="12">
    <source>
        <dbReference type="Pfam" id="PF00749"/>
    </source>
</evidence>
<comment type="caution">
    <text evidence="10">Lacks conserved residue(s) required for the propagation of feature annotation.</text>
</comment>
<dbReference type="InterPro" id="IPR020058">
    <property type="entry name" value="Glu/Gln-tRNA-synth_Ib_cat-dom"/>
</dbReference>
<feature type="domain" description="Aminoacyl-tRNA synthetase class I anticodon-binding" evidence="13">
    <location>
        <begin position="332"/>
        <end position="465"/>
    </location>
</feature>
<proteinExistence type="inferred from homology"/>